<reference evidence="4 5" key="1">
    <citation type="journal article" date="2021" name="Front. Microbiol.">
        <title>Comprehensive Comparative Genomics and Phenotyping of Methylobacterium Species.</title>
        <authorList>
            <person name="Alessa O."/>
            <person name="Ogura Y."/>
            <person name="Fujitani Y."/>
            <person name="Takami H."/>
            <person name="Hayashi T."/>
            <person name="Sahin N."/>
            <person name="Tani A."/>
        </authorList>
    </citation>
    <scope>NUCLEOTIDE SEQUENCE [LARGE SCALE GENOMIC DNA]</scope>
    <source>
        <strain evidence="4 5">DSM 23679</strain>
    </source>
</reference>
<keyword evidence="1 2" id="KW-0597">Phosphoprotein</keyword>
<dbReference type="EMBL" id="BPQG01000080">
    <property type="protein sequence ID" value="GJD46499.1"/>
    <property type="molecule type" value="Genomic_DNA"/>
</dbReference>
<protein>
    <submittedName>
        <fullName evidence="4">Regulator of RpoS</fullName>
    </submittedName>
</protein>
<dbReference type="InterPro" id="IPR011006">
    <property type="entry name" value="CheY-like_superfamily"/>
</dbReference>
<evidence type="ECO:0000313" key="4">
    <source>
        <dbReference type="EMBL" id="GJD46499.1"/>
    </source>
</evidence>
<dbReference type="InterPro" id="IPR050595">
    <property type="entry name" value="Bact_response_regulator"/>
</dbReference>
<dbReference type="Pfam" id="PF00072">
    <property type="entry name" value="Response_reg"/>
    <property type="match status" value="1"/>
</dbReference>
<comment type="caution">
    <text evidence="4">The sequence shown here is derived from an EMBL/GenBank/DDBJ whole genome shotgun (WGS) entry which is preliminary data.</text>
</comment>
<name>A0ABQ4QMS8_9HYPH</name>
<dbReference type="RefSeq" id="WP_147753513.1">
    <property type="nucleotide sequence ID" value="NZ_BPQG01000080.1"/>
</dbReference>
<gene>
    <name evidence="4" type="primary">rssB_4</name>
    <name evidence="4" type="ORF">AFCDBAGC_4381</name>
</gene>
<dbReference type="Gene3D" id="3.40.50.2300">
    <property type="match status" value="1"/>
</dbReference>
<accession>A0ABQ4QMS8</accession>
<proteinExistence type="predicted"/>
<dbReference type="CDD" id="cd00156">
    <property type="entry name" value="REC"/>
    <property type="match status" value="1"/>
</dbReference>
<feature type="modified residue" description="4-aspartylphosphate" evidence="2">
    <location>
        <position position="57"/>
    </location>
</feature>
<dbReference type="SMART" id="SM00448">
    <property type="entry name" value="REC"/>
    <property type="match status" value="1"/>
</dbReference>
<evidence type="ECO:0000256" key="2">
    <source>
        <dbReference type="PROSITE-ProRule" id="PRU00169"/>
    </source>
</evidence>
<evidence type="ECO:0000259" key="3">
    <source>
        <dbReference type="PROSITE" id="PS50110"/>
    </source>
</evidence>
<feature type="domain" description="Response regulatory" evidence="3">
    <location>
        <begin position="6"/>
        <end position="119"/>
    </location>
</feature>
<dbReference type="Proteomes" id="UP001055117">
    <property type="component" value="Unassembled WGS sequence"/>
</dbReference>
<dbReference type="PANTHER" id="PTHR44591:SF21">
    <property type="entry name" value="TWO-COMPONENT RESPONSE REGULATOR"/>
    <property type="match status" value="1"/>
</dbReference>
<sequence>MPSAQNVLIVEDSYLLLEIIASLCATQGIGVVEASSGEAALTILRERGRAIDCLFTDIRLPGLIDGWSVAEAFRALHPDRPVVYTSTAPALPPRAVGGSLYLRKPFQIRDVEQVVRMMARGRLDAPVRAAV</sequence>
<dbReference type="PROSITE" id="PS50110">
    <property type="entry name" value="RESPONSE_REGULATORY"/>
    <property type="match status" value="1"/>
</dbReference>
<dbReference type="SUPFAM" id="SSF52172">
    <property type="entry name" value="CheY-like"/>
    <property type="match status" value="1"/>
</dbReference>
<keyword evidence="5" id="KW-1185">Reference proteome</keyword>
<evidence type="ECO:0000256" key="1">
    <source>
        <dbReference type="ARBA" id="ARBA00022553"/>
    </source>
</evidence>
<evidence type="ECO:0000313" key="5">
    <source>
        <dbReference type="Proteomes" id="UP001055117"/>
    </source>
</evidence>
<dbReference type="InterPro" id="IPR001789">
    <property type="entry name" value="Sig_transdc_resp-reg_receiver"/>
</dbReference>
<organism evidence="4 5">
    <name type="scientific">Methylobacterium cerastii</name>
    <dbReference type="NCBI Taxonomy" id="932741"/>
    <lineage>
        <taxon>Bacteria</taxon>
        <taxon>Pseudomonadati</taxon>
        <taxon>Pseudomonadota</taxon>
        <taxon>Alphaproteobacteria</taxon>
        <taxon>Hyphomicrobiales</taxon>
        <taxon>Methylobacteriaceae</taxon>
        <taxon>Methylobacterium</taxon>
    </lineage>
</organism>
<dbReference type="PANTHER" id="PTHR44591">
    <property type="entry name" value="STRESS RESPONSE REGULATOR PROTEIN 1"/>
    <property type="match status" value="1"/>
</dbReference>